<organism evidence="1 2">
    <name type="scientific">Thanatephorus cucumeris (strain AG1-IA)</name>
    <name type="common">Rice sheath blight fungus</name>
    <name type="synonym">Rhizoctonia solani</name>
    <dbReference type="NCBI Taxonomy" id="983506"/>
    <lineage>
        <taxon>Eukaryota</taxon>
        <taxon>Fungi</taxon>
        <taxon>Dikarya</taxon>
        <taxon>Basidiomycota</taxon>
        <taxon>Agaricomycotina</taxon>
        <taxon>Agaricomycetes</taxon>
        <taxon>Cantharellales</taxon>
        <taxon>Ceratobasidiaceae</taxon>
        <taxon>Rhizoctonia</taxon>
        <taxon>Rhizoctonia solani AG-1</taxon>
    </lineage>
</organism>
<sequence>MCRPRLLSRSTYARTSHHRKTRNFDHIPYLKFGTCGREGGGGGKAERTTELAGVNRMKWAKGGRGLCGAFTHAWYCIEIWSGRRFMESCELVALEGLKQYGRLRLEE</sequence>
<protein>
    <submittedName>
        <fullName evidence="1">Uncharacterized protein</fullName>
    </submittedName>
</protein>
<keyword evidence="2" id="KW-1185">Reference proteome</keyword>
<dbReference type="EMBL" id="AFRT01000606">
    <property type="protein sequence ID" value="ELU43114.1"/>
    <property type="molecule type" value="Genomic_DNA"/>
</dbReference>
<proteinExistence type="predicted"/>
<gene>
    <name evidence="1" type="ORF">AG1IA_02857</name>
</gene>
<dbReference type="AlphaFoldDB" id="L8X3A3"/>
<accession>L8X3A3</accession>
<name>L8X3A3_THACA</name>
<dbReference type="Proteomes" id="UP000011668">
    <property type="component" value="Unassembled WGS sequence"/>
</dbReference>
<evidence type="ECO:0000313" key="2">
    <source>
        <dbReference type="Proteomes" id="UP000011668"/>
    </source>
</evidence>
<dbReference type="HOGENOM" id="CLU_2211757_0_0_1"/>
<evidence type="ECO:0000313" key="1">
    <source>
        <dbReference type="EMBL" id="ELU43114.1"/>
    </source>
</evidence>
<reference evidence="1 2" key="1">
    <citation type="journal article" date="2013" name="Nat. Commun.">
        <title>The evolution and pathogenic mechanisms of the rice sheath blight pathogen.</title>
        <authorList>
            <person name="Zheng A."/>
            <person name="Lin R."/>
            <person name="Xu L."/>
            <person name="Qin P."/>
            <person name="Tang C."/>
            <person name="Ai P."/>
            <person name="Zhang D."/>
            <person name="Liu Y."/>
            <person name="Sun Z."/>
            <person name="Feng H."/>
            <person name="Wang Y."/>
            <person name="Chen Y."/>
            <person name="Liang X."/>
            <person name="Fu R."/>
            <person name="Li Q."/>
            <person name="Zhang J."/>
            <person name="Yu X."/>
            <person name="Xie Z."/>
            <person name="Ding L."/>
            <person name="Guan P."/>
            <person name="Tang J."/>
            <person name="Liang Y."/>
            <person name="Wang S."/>
            <person name="Deng Q."/>
            <person name="Li S."/>
            <person name="Zhu J."/>
            <person name="Wang L."/>
            <person name="Liu H."/>
            <person name="Li P."/>
        </authorList>
    </citation>
    <scope>NUCLEOTIDE SEQUENCE [LARGE SCALE GENOMIC DNA]</scope>
    <source>
        <strain evidence="2">AG-1 IA</strain>
    </source>
</reference>
<comment type="caution">
    <text evidence="1">The sequence shown here is derived from an EMBL/GenBank/DDBJ whole genome shotgun (WGS) entry which is preliminary data.</text>
</comment>